<dbReference type="Proteomes" id="UP000018208">
    <property type="component" value="Unassembled WGS sequence"/>
</dbReference>
<accession>V6LRQ9</accession>
<dbReference type="EMBL" id="KI546055">
    <property type="protein sequence ID" value="EST46948.1"/>
    <property type="molecule type" value="Genomic_DNA"/>
</dbReference>
<dbReference type="InterPro" id="IPR016024">
    <property type="entry name" value="ARM-type_fold"/>
</dbReference>
<keyword evidence="4" id="KW-1185">Reference proteome</keyword>
<dbReference type="EMBL" id="AUWU02000008">
    <property type="protein sequence ID" value="KAH0569816.1"/>
    <property type="molecule type" value="Genomic_DNA"/>
</dbReference>
<protein>
    <recommendedName>
        <fullName evidence="5">TOG domain-containing protein</fullName>
    </recommendedName>
</protein>
<feature type="region of interest" description="Disordered" evidence="1">
    <location>
        <begin position="37"/>
        <end position="66"/>
    </location>
</feature>
<proteinExistence type="predicted"/>
<evidence type="ECO:0008006" key="5">
    <source>
        <dbReference type="Google" id="ProtNLM"/>
    </source>
</evidence>
<reference evidence="2 3" key="1">
    <citation type="journal article" date="2014" name="PLoS Genet.">
        <title>The Genome of Spironucleus salmonicida Highlights a Fish Pathogen Adapted to Fluctuating Environments.</title>
        <authorList>
            <person name="Xu F."/>
            <person name="Jerlstrom-Hultqvist J."/>
            <person name="Einarsson E."/>
            <person name="Astvaldsson A."/>
            <person name="Svard S.G."/>
            <person name="Andersson J.O."/>
        </authorList>
    </citation>
    <scope>NUCLEOTIDE SEQUENCE</scope>
    <source>
        <strain evidence="3">ATCC 50377</strain>
    </source>
</reference>
<dbReference type="SUPFAM" id="SSF48371">
    <property type="entry name" value="ARM repeat"/>
    <property type="match status" value="1"/>
</dbReference>
<evidence type="ECO:0000256" key="1">
    <source>
        <dbReference type="SAM" id="MobiDB-lite"/>
    </source>
</evidence>
<organism evidence="2">
    <name type="scientific">Spironucleus salmonicida</name>
    <dbReference type="NCBI Taxonomy" id="348837"/>
    <lineage>
        <taxon>Eukaryota</taxon>
        <taxon>Metamonada</taxon>
        <taxon>Diplomonadida</taxon>
        <taxon>Hexamitidae</taxon>
        <taxon>Hexamitinae</taxon>
        <taxon>Spironucleus</taxon>
    </lineage>
</organism>
<evidence type="ECO:0000313" key="2">
    <source>
        <dbReference type="EMBL" id="EST46948.1"/>
    </source>
</evidence>
<evidence type="ECO:0000313" key="4">
    <source>
        <dbReference type="Proteomes" id="UP000018208"/>
    </source>
</evidence>
<sequence length="475" mass="53867">MDSDEDSDLLLPQQFKQRPLAKTQITIDDLSSDAEVHLPTRSPALPPGRPRDTKPLQRRALSTSNQRILPKPGQTVIESQHQQLNEQVFTTRAPKSAIQPKIARLTRPLQRNFNGNNEALSPQVSVNSSIPLRFFDDIEDVNDVKPAVQNGLFHKQSPLRGNYGQNEVVNLNFSQPPTEDLTGLTQNSILKKSVGSNKKEVSTKRVSILSSQVVKQQPARTFTPKEIEDLISFLDIKKDWKVQYNTLQSFKQIVSNQFELFLPHMDSIMNQMHQLLQAQRSAVFKEAIIMLASIYNCFTENDCLQIAPHIEVSMFNVLLKAGSAAQQDFLAESADNCLKNINCYIKFLIYNSKYPKTIHNSFSMLNRLLLDKSPGVRSRAAFLTSDILEYCIVQIEDGKDFTKTIFRSISCILLQTLNKICADSNPDCRKGGRRLYFFVKGMCSHCGVALSLQQYKGVEDVIYREGVCSMWWDEQ</sequence>
<dbReference type="InterPro" id="IPR011989">
    <property type="entry name" value="ARM-like"/>
</dbReference>
<name>V6LRQ9_9EUKA</name>
<dbReference type="Gene3D" id="1.25.10.10">
    <property type="entry name" value="Leucine-rich Repeat Variant"/>
    <property type="match status" value="1"/>
</dbReference>
<dbReference type="AlphaFoldDB" id="V6LRQ9"/>
<gene>
    <name evidence="2" type="ORF">SS50377_13006</name>
    <name evidence="3" type="ORF">SS50377_27786</name>
</gene>
<reference evidence="3" key="2">
    <citation type="submission" date="2020-12" db="EMBL/GenBank/DDBJ databases">
        <title>New Spironucleus salmonicida genome in near-complete chromosomes.</title>
        <authorList>
            <person name="Xu F."/>
            <person name="Kurt Z."/>
            <person name="Jimenez-Gonzalez A."/>
            <person name="Astvaldsson A."/>
            <person name="Andersson J.O."/>
            <person name="Svard S.G."/>
        </authorList>
    </citation>
    <scope>NUCLEOTIDE SEQUENCE</scope>
    <source>
        <strain evidence="3">ATCC 50377</strain>
    </source>
</reference>
<evidence type="ECO:0000313" key="3">
    <source>
        <dbReference type="EMBL" id="KAH0569816.1"/>
    </source>
</evidence>
<dbReference type="VEuPathDB" id="GiardiaDB:SS50377_27786"/>